<keyword evidence="3" id="KW-0862">Zinc</keyword>
<dbReference type="SMART" id="SM00547">
    <property type="entry name" value="ZnF_RBZ"/>
    <property type="match status" value="3"/>
</dbReference>
<dbReference type="EMBL" id="JAEVFJ010000028">
    <property type="protein sequence ID" value="KAH8093783.1"/>
    <property type="molecule type" value="Genomic_DNA"/>
</dbReference>
<feature type="compositionally biased region" description="Polar residues" evidence="4">
    <location>
        <begin position="446"/>
        <end position="455"/>
    </location>
</feature>
<keyword evidence="2" id="KW-0863">Zinc-finger</keyword>
<feature type="compositionally biased region" description="Low complexity" evidence="4">
    <location>
        <begin position="104"/>
        <end position="117"/>
    </location>
</feature>
<evidence type="ECO:0000313" key="6">
    <source>
        <dbReference type="EMBL" id="KAH8093783.1"/>
    </source>
</evidence>
<evidence type="ECO:0000259" key="5">
    <source>
        <dbReference type="SMART" id="SM00547"/>
    </source>
</evidence>
<dbReference type="Pfam" id="PF00641">
    <property type="entry name" value="Zn_ribbon_RanBP"/>
    <property type="match status" value="2"/>
</dbReference>
<feature type="compositionally biased region" description="Low complexity" evidence="4">
    <location>
        <begin position="191"/>
        <end position="225"/>
    </location>
</feature>
<dbReference type="OrthoDB" id="79830at2759"/>
<feature type="compositionally biased region" description="Low complexity" evidence="4">
    <location>
        <begin position="470"/>
        <end position="482"/>
    </location>
</feature>
<feature type="domain" description="RanBP2-type" evidence="5">
    <location>
        <begin position="694"/>
        <end position="719"/>
    </location>
</feature>
<feature type="compositionally biased region" description="Basic residues" evidence="4">
    <location>
        <begin position="311"/>
        <end position="321"/>
    </location>
</feature>
<feature type="domain" description="RanBP2-type" evidence="5">
    <location>
        <begin position="642"/>
        <end position="667"/>
    </location>
</feature>
<name>A0A8K0UK00_9AGAR</name>
<evidence type="ECO:0000256" key="4">
    <source>
        <dbReference type="SAM" id="MobiDB-lite"/>
    </source>
</evidence>
<feature type="region of interest" description="Disordered" evidence="4">
    <location>
        <begin position="1"/>
        <end position="41"/>
    </location>
</feature>
<feature type="compositionally biased region" description="Low complexity" evidence="4">
    <location>
        <begin position="533"/>
        <end position="554"/>
    </location>
</feature>
<feature type="domain" description="RanBP2-type" evidence="5">
    <location>
        <begin position="748"/>
        <end position="773"/>
    </location>
</feature>
<reference evidence="6" key="1">
    <citation type="journal article" date="2021" name="New Phytol.">
        <title>Evolutionary innovations through gain and loss of genes in the ectomycorrhizal Boletales.</title>
        <authorList>
            <person name="Wu G."/>
            <person name="Miyauchi S."/>
            <person name="Morin E."/>
            <person name="Kuo A."/>
            <person name="Drula E."/>
            <person name="Varga T."/>
            <person name="Kohler A."/>
            <person name="Feng B."/>
            <person name="Cao Y."/>
            <person name="Lipzen A."/>
            <person name="Daum C."/>
            <person name="Hundley H."/>
            <person name="Pangilinan J."/>
            <person name="Johnson J."/>
            <person name="Barry K."/>
            <person name="LaButti K."/>
            <person name="Ng V."/>
            <person name="Ahrendt S."/>
            <person name="Min B."/>
            <person name="Choi I.G."/>
            <person name="Park H."/>
            <person name="Plett J.M."/>
            <person name="Magnuson J."/>
            <person name="Spatafora J.W."/>
            <person name="Nagy L.G."/>
            <person name="Henrissat B."/>
            <person name="Grigoriev I.V."/>
            <person name="Yang Z.L."/>
            <person name="Xu J."/>
            <person name="Martin F.M."/>
        </authorList>
    </citation>
    <scope>NUCLEOTIDE SEQUENCE</scope>
    <source>
        <strain evidence="6">KKN 215</strain>
    </source>
</reference>
<keyword evidence="7" id="KW-1185">Reference proteome</keyword>
<protein>
    <recommendedName>
        <fullName evidence="5">RanBP2-type domain-containing protein</fullName>
    </recommendedName>
</protein>
<comment type="caution">
    <text evidence="6">The sequence shown here is derived from an EMBL/GenBank/DDBJ whole genome shotgun (WGS) entry which is preliminary data.</text>
</comment>
<feature type="region of interest" description="Disordered" evidence="4">
    <location>
        <begin position="70"/>
        <end position="554"/>
    </location>
</feature>
<dbReference type="InterPro" id="IPR001876">
    <property type="entry name" value="Znf_RanBP2"/>
</dbReference>
<evidence type="ECO:0000256" key="3">
    <source>
        <dbReference type="ARBA" id="ARBA00022833"/>
    </source>
</evidence>
<evidence type="ECO:0000256" key="2">
    <source>
        <dbReference type="ARBA" id="ARBA00022771"/>
    </source>
</evidence>
<evidence type="ECO:0000313" key="7">
    <source>
        <dbReference type="Proteomes" id="UP000813824"/>
    </source>
</evidence>
<keyword evidence="1" id="KW-0479">Metal-binding</keyword>
<feature type="compositionally biased region" description="Basic and acidic residues" evidence="4">
    <location>
        <begin position="328"/>
        <end position="338"/>
    </location>
</feature>
<dbReference type="GO" id="GO:0008270">
    <property type="term" value="F:zinc ion binding"/>
    <property type="evidence" value="ECO:0007669"/>
    <property type="project" value="UniProtKB-KW"/>
</dbReference>
<sequence length="774" mass="80872">MIRYPSVEEVSPPQTQSQHTEPPRTPSVLSDDEGAATSNIGQVSRFLADKNGRPLNKVEVAGLVALLQSSVQDDDDTNPPFRFSPSPLTTPARGASPNAGFIGASSSAPAISSTSTTQTPGKSLAKNPNGVYRWQGAGSARPRTRYQSPGFGPSKSMPIRMKLSTPTEPPTTDKKRRRVGSDAESSVPQRTPVSTGQSSSTSSGPTPATSNGSAATATAPASSRPNGVAPPQTPRIRTNNLPTKPTVPAIPSPLRQTWNQNDSPSPPQPPASKPTRAANMMSELLKEVTPAPKPDFSNPYDSTGPVPAKAATRKPVVKRTRTVAATHTESKPEEKKVTDLSPQKIIEATVPQGRKRTRPRPPPSDEIPPAAEPRRSSRLKSPEPTPTANGVNGLSAATNGSKTQTVIEEDESPTKKQKTNTSLNGLLNGKIPTVTIEEVEDVDMVTSPSKVTRPTQVIEPEEAPAPRQRSQSPTSATSPTSPVRNPYGNLKSSAPKAPSKLRYSIKPEGDSDKGEEDEKDKGRSVPSFSSFMPPTASSASHSPSPISVSPSPPSEVKASVLAMAVTELPSFSFALLTSSPGAGPGPSSQKSRDAANAQPITSLPSFDFSLAARSVYKASATSSLGFNFAAAGMKTAAITSGETWECSLCMLKNPASAKEKCTVCDAPRRDKPAPASGSFNWTSAGVKPPTSSADQWQCSTCMLQNPASAAEKCNICDAPKPRPAPAAAKGGFNWAAAGLAKPKAANGANWTCGTCGLSNPASAVEKCTICDTSR</sequence>
<organism evidence="6 7">
    <name type="scientific">Cristinia sonorae</name>
    <dbReference type="NCBI Taxonomy" id="1940300"/>
    <lineage>
        <taxon>Eukaryota</taxon>
        <taxon>Fungi</taxon>
        <taxon>Dikarya</taxon>
        <taxon>Basidiomycota</taxon>
        <taxon>Agaricomycotina</taxon>
        <taxon>Agaricomycetes</taxon>
        <taxon>Agaricomycetidae</taxon>
        <taxon>Agaricales</taxon>
        <taxon>Pleurotineae</taxon>
        <taxon>Stephanosporaceae</taxon>
        <taxon>Cristinia</taxon>
    </lineage>
</organism>
<dbReference type="AlphaFoldDB" id="A0A8K0UK00"/>
<gene>
    <name evidence="6" type="ORF">BXZ70DRAFT_897202</name>
</gene>
<dbReference type="Proteomes" id="UP000813824">
    <property type="component" value="Unassembled WGS sequence"/>
</dbReference>
<proteinExistence type="predicted"/>
<dbReference type="Gene3D" id="4.10.1060.10">
    <property type="entry name" value="Zinc finger, RanBP2-type"/>
    <property type="match status" value="3"/>
</dbReference>
<evidence type="ECO:0000256" key="1">
    <source>
        <dbReference type="ARBA" id="ARBA00022723"/>
    </source>
</evidence>
<accession>A0A8K0UK00</accession>
<feature type="compositionally biased region" description="Polar residues" evidence="4">
    <location>
        <begin position="386"/>
        <end position="406"/>
    </location>
</feature>